<dbReference type="EMBL" id="CP053892">
    <property type="protein sequence ID" value="QKG21244.1"/>
    <property type="molecule type" value="Genomic_DNA"/>
</dbReference>
<protein>
    <submittedName>
        <fullName evidence="1">Uncharacterized protein</fullName>
    </submittedName>
</protein>
<proteinExistence type="predicted"/>
<organism evidence="1 2">
    <name type="scientific">Actinomadura verrucosospora</name>
    <dbReference type="NCBI Taxonomy" id="46165"/>
    <lineage>
        <taxon>Bacteria</taxon>
        <taxon>Bacillati</taxon>
        <taxon>Actinomycetota</taxon>
        <taxon>Actinomycetes</taxon>
        <taxon>Streptosporangiales</taxon>
        <taxon>Thermomonosporaceae</taxon>
        <taxon>Actinomadura</taxon>
    </lineage>
</organism>
<evidence type="ECO:0000313" key="1">
    <source>
        <dbReference type="EMBL" id="QKG21244.1"/>
    </source>
</evidence>
<keyword evidence="2" id="KW-1185">Reference proteome</keyword>
<dbReference type="AlphaFoldDB" id="A0A7D3ZYC4"/>
<sequence length="144" mass="14808">MLSVIERHGPGINAAFPIRLARSGMPIPSRLATTATALTVALATAAAAPAAGAAERVAPPEGKIIVFVTEGTQVSWAGTRLKEYSPSSNCQSLPLGAHVVVNDGTARLRFYSDPFCAIPVPPPFSSIPPGYGAHVSPTGSFRTG</sequence>
<gene>
    <name evidence="1" type="ORF">ACTIVE_2882</name>
</gene>
<name>A0A7D3ZYC4_ACTVE</name>
<dbReference type="Proteomes" id="UP000501240">
    <property type="component" value="Chromosome"/>
</dbReference>
<evidence type="ECO:0000313" key="2">
    <source>
        <dbReference type="Proteomes" id="UP000501240"/>
    </source>
</evidence>
<accession>A0A7D3ZYC4</accession>
<reference evidence="1 2" key="1">
    <citation type="submission" date="2020-05" db="EMBL/GenBank/DDBJ databases">
        <title>Actinomadura verrucosospora NRRL-B18236 (PFL_A860) Genome sequencing and assembly.</title>
        <authorList>
            <person name="Samborskyy M."/>
        </authorList>
    </citation>
    <scope>NUCLEOTIDE SEQUENCE [LARGE SCALE GENOMIC DNA]</scope>
    <source>
        <strain evidence="1 2">NRRL:B18236</strain>
    </source>
</reference>